<keyword evidence="3" id="KW-1185">Reference proteome</keyword>
<gene>
    <name evidence="2" type="ORF">DERF_005794</name>
</gene>
<proteinExistence type="predicted"/>
<sequence length="287" mass="34279">MLFFIRNIFWILLLFISCLSLIIEWFNLISKQQISIITMANNRRIKFCKLDHLIECFIEPSLFLSAQSNGTGIPSNVDDFEQFCFNQHDYGPYCARKWFHRCGTPLHSIFFERLYLQPFQENLRRFCQPNGTIQNVEIIQDFLNISSCLIDKVKLTDEYRHRCIYRLQTSYEWIHDQSRQNANFTKFYQNTCCAYYDWEHCVMEMLMVKCGRQSQQMFHTMIEYNSLSILNSLCPRDEYDFGKQQCDPIEFHAPNDYHPKGIHSNSIVSYLFSYYCPNIGYGIDDQQ</sequence>
<dbReference type="PROSITE" id="PS51257">
    <property type="entry name" value="PROKAR_LIPOPROTEIN"/>
    <property type="match status" value="1"/>
</dbReference>
<keyword evidence="1" id="KW-1133">Transmembrane helix</keyword>
<reference evidence="2" key="2">
    <citation type="journal article" date="2022" name="Res Sq">
        <title>Comparative Genomics Reveals Insights into the Divergent Evolution of Astigmatic Mites and Household Pest Adaptations.</title>
        <authorList>
            <person name="Xiong Q."/>
            <person name="Wan A.T.-Y."/>
            <person name="Liu X.-Y."/>
            <person name="Fung C.S.-H."/>
            <person name="Xiao X."/>
            <person name="Malainual N."/>
            <person name="Hou J."/>
            <person name="Wang L."/>
            <person name="Wang M."/>
            <person name="Yang K."/>
            <person name="Cui Y."/>
            <person name="Leung E."/>
            <person name="Nong W."/>
            <person name="Shin S.-K."/>
            <person name="Au S."/>
            <person name="Jeong K.Y."/>
            <person name="Chew F.T."/>
            <person name="Hui J."/>
            <person name="Leung T.F."/>
            <person name="Tungtrongchitr A."/>
            <person name="Zhong N."/>
            <person name="Liu Z."/>
            <person name="Tsui S."/>
        </authorList>
    </citation>
    <scope>NUCLEOTIDE SEQUENCE</scope>
    <source>
        <strain evidence="2">Derf</strain>
        <tissue evidence="2">Whole organism</tissue>
    </source>
</reference>
<dbReference type="AlphaFoldDB" id="A0A922I4Y8"/>
<evidence type="ECO:0000256" key="1">
    <source>
        <dbReference type="SAM" id="Phobius"/>
    </source>
</evidence>
<dbReference type="EMBL" id="ASGP02000002">
    <property type="protein sequence ID" value="KAH9522196.1"/>
    <property type="molecule type" value="Genomic_DNA"/>
</dbReference>
<evidence type="ECO:0000313" key="3">
    <source>
        <dbReference type="Proteomes" id="UP000790347"/>
    </source>
</evidence>
<comment type="caution">
    <text evidence="2">The sequence shown here is derived from an EMBL/GenBank/DDBJ whole genome shotgun (WGS) entry which is preliminary data.</text>
</comment>
<evidence type="ECO:0000313" key="2">
    <source>
        <dbReference type="EMBL" id="KAH9522196.1"/>
    </source>
</evidence>
<keyword evidence="1" id="KW-0472">Membrane</keyword>
<organism evidence="2 3">
    <name type="scientific">Dermatophagoides farinae</name>
    <name type="common">American house dust mite</name>
    <dbReference type="NCBI Taxonomy" id="6954"/>
    <lineage>
        <taxon>Eukaryota</taxon>
        <taxon>Metazoa</taxon>
        <taxon>Ecdysozoa</taxon>
        <taxon>Arthropoda</taxon>
        <taxon>Chelicerata</taxon>
        <taxon>Arachnida</taxon>
        <taxon>Acari</taxon>
        <taxon>Acariformes</taxon>
        <taxon>Sarcoptiformes</taxon>
        <taxon>Astigmata</taxon>
        <taxon>Psoroptidia</taxon>
        <taxon>Analgoidea</taxon>
        <taxon>Pyroglyphidae</taxon>
        <taxon>Dermatophagoidinae</taxon>
        <taxon>Dermatophagoides</taxon>
    </lineage>
</organism>
<accession>A0A922I4Y8</accession>
<dbReference type="PANTHER" id="PTHR33964:SF1">
    <property type="entry name" value="RE45066P"/>
    <property type="match status" value="1"/>
</dbReference>
<name>A0A922I4Y8_DERFA</name>
<feature type="transmembrane region" description="Helical" evidence="1">
    <location>
        <begin position="7"/>
        <end position="26"/>
    </location>
</feature>
<dbReference type="Proteomes" id="UP000790347">
    <property type="component" value="Unassembled WGS sequence"/>
</dbReference>
<dbReference type="PANTHER" id="PTHR33964">
    <property type="entry name" value="RE45066P-RELATED"/>
    <property type="match status" value="1"/>
</dbReference>
<protein>
    <submittedName>
        <fullName evidence="2">Uncharacterized protein</fullName>
    </submittedName>
</protein>
<keyword evidence="1" id="KW-0812">Transmembrane</keyword>
<reference evidence="2" key="1">
    <citation type="submission" date="2013-05" db="EMBL/GenBank/DDBJ databases">
        <authorList>
            <person name="Yim A.K.Y."/>
            <person name="Chan T.F."/>
            <person name="Ji K.M."/>
            <person name="Liu X.Y."/>
            <person name="Zhou J.W."/>
            <person name="Li R.Q."/>
            <person name="Yang K.Y."/>
            <person name="Li J."/>
            <person name="Li M."/>
            <person name="Law P.T.W."/>
            <person name="Wu Y.L."/>
            <person name="Cai Z.L."/>
            <person name="Qin H."/>
            <person name="Bao Y."/>
            <person name="Leung R.K.K."/>
            <person name="Ng P.K.S."/>
            <person name="Zou J."/>
            <person name="Zhong X.J."/>
            <person name="Ran P.X."/>
            <person name="Zhong N.S."/>
            <person name="Liu Z.G."/>
            <person name="Tsui S.K.W."/>
        </authorList>
    </citation>
    <scope>NUCLEOTIDE SEQUENCE</scope>
    <source>
        <strain evidence="2">Derf</strain>
        <tissue evidence="2">Whole organism</tissue>
    </source>
</reference>